<organism evidence="1 2">
    <name type="scientific">Aequorivita ciconiae</name>
    <dbReference type="NCBI Taxonomy" id="2494375"/>
    <lineage>
        <taxon>Bacteria</taxon>
        <taxon>Pseudomonadati</taxon>
        <taxon>Bacteroidota</taxon>
        <taxon>Flavobacteriia</taxon>
        <taxon>Flavobacteriales</taxon>
        <taxon>Flavobacteriaceae</taxon>
        <taxon>Aequorivita</taxon>
    </lineage>
</organism>
<reference evidence="1 2" key="1">
    <citation type="submission" date="2019-01" db="EMBL/GenBank/DDBJ databases">
        <title>Complete genome sequencing of Aequorivita sp. H23M31.</title>
        <authorList>
            <person name="Bae J.-W."/>
        </authorList>
    </citation>
    <scope>NUCLEOTIDE SEQUENCE [LARGE SCALE GENOMIC DNA]</scope>
    <source>
        <strain evidence="1 2">H23M31</strain>
    </source>
</reference>
<dbReference type="Proteomes" id="UP000285517">
    <property type="component" value="Chromosome"/>
</dbReference>
<proteinExistence type="predicted"/>
<dbReference type="KEGG" id="aev:EI546_15210"/>
<evidence type="ECO:0000313" key="1">
    <source>
        <dbReference type="EMBL" id="QAA82981.1"/>
    </source>
</evidence>
<dbReference type="OrthoDB" id="1273918at2"/>
<gene>
    <name evidence="1" type="ORF">EI546_15210</name>
</gene>
<protein>
    <recommendedName>
        <fullName evidence="3">Lipoprotein</fullName>
    </recommendedName>
</protein>
<dbReference type="EMBL" id="CP034951">
    <property type="protein sequence ID" value="QAA82981.1"/>
    <property type="molecule type" value="Genomic_DNA"/>
</dbReference>
<dbReference type="RefSeq" id="WP_128251345.1">
    <property type="nucleotide sequence ID" value="NZ_CP034951.1"/>
</dbReference>
<evidence type="ECO:0000313" key="2">
    <source>
        <dbReference type="Proteomes" id="UP000285517"/>
    </source>
</evidence>
<dbReference type="AlphaFoldDB" id="A0A410G6Y5"/>
<accession>A0A410G6Y5</accession>
<keyword evidence="2" id="KW-1185">Reference proteome</keyword>
<evidence type="ECO:0008006" key="3">
    <source>
        <dbReference type="Google" id="ProtNLM"/>
    </source>
</evidence>
<name>A0A410G6Y5_9FLAO</name>
<dbReference type="PROSITE" id="PS51257">
    <property type="entry name" value="PROKAR_LIPOPROTEIN"/>
    <property type="match status" value="1"/>
</dbReference>
<sequence length="77" mass="8775">MKKLLIFVSLATLFLGSCREKKTETKEVIREVPVHTTTVEKTTIEKTTDNEGVLERAAKKVDKKVNDKIDEKIDDID</sequence>